<evidence type="ECO:0000313" key="3">
    <source>
        <dbReference type="EMBL" id="GIY46348.1"/>
    </source>
</evidence>
<proteinExistence type="predicted"/>
<dbReference type="GO" id="GO:0046982">
    <property type="term" value="F:protein heterodimerization activity"/>
    <property type="evidence" value="ECO:0007669"/>
    <property type="project" value="InterPro"/>
</dbReference>
<feature type="region of interest" description="Disordered" evidence="1">
    <location>
        <begin position="145"/>
        <end position="169"/>
    </location>
</feature>
<name>A0AAV4TIA4_9ARAC</name>
<dbReference type="SUPFAM" id="SSF47113">
    <property type="entry name" value="Histone-fold"/>
    <property type="match status" value="1"/>
</dbReference>
<feature type="domain" description="TATA box binding protein associated factor (TAF) histone-like fold" evidence="2">
    <location>
        <begin position="52"/>
        <end position="99"/>
    </location>
</feature>
<dbReference type="Proteomes" id="UP001054837">
    <property type="component" value="Unassembled WGS sequence"/>
</dbReference>
<gene>
    <name evidence="3" type="ORF">CDAR_20221</name>
</gene>
<sequence>MQLPKMTDISSTDEEFSCSDSSSSEDYFPTKLRRKRLQSDTEDSVSNILTSRNIPLDCLHMVSMDCRNKLNIIISRAKDFCRYDHRQKVTVEDFKEAFKLSGINFEWKDSDYSDNDDACDNNSIKSDSDSESFICYGTWLRKPEPDTDENAELDTAEIPQQITKKIRTE</sequence>
<organism evidence="3 4">
    <name type="scientific">Caerostris darwini</name>
    <dbReference type="NCBI Taxonomy" id="1538125"/>
    <lineage>
        <taxon>Eukaryota</taxon>
        <taxon>Metazoa</taxon>
        <taxon>Ecdysozoa</taxon>
        <taxon>Arthropoda</taxon>
        <taxon>Chelicerata</taxon>
        <taxon>Arachnida</taxon>
        <taxon>Araneae</taxon>
        <taxon>Araneomorphae</taxon>
        <taxon>Entelegynae</taxon>
        <taxon>Araneoidea</taxon>
        <taxon>Araneidae</taxon>
        <taxon>Caerostris</taxon>
    </lineage>
</organism>
<accession>A0AAV4TIA4</accession>
<dbReference type="AlphaFoldDB" id="A0AAV4TIA4"/>
<evidence type="ECO:0000313" key="4">
    <source>
        <dbReference type="Proteomes" id="UP001054837"/>
    </source>
</evidence>
<dbReference type="EMBL" id="BPLQ01009756">
    <property type="protein sequence ID" value="GIY46348.1"/>
    <property type="molecule type" value="Genomic_DNA"/>
</dbReference>
<feature type="compositionally biased region" description="Acidic residues" evidence="1">
    <location>
        <begin position="146"/>
        <end position="155"/>
    </location>
</feature>
<dbReference type="InterPro" id="IPR004823">
    <property type="entry name" value="TAF_TATA-bd_Histone-like_dom"/>
</dbReference>
<evidence type="ECO:0000259" key="2">
    <source>
        <dbReference type="Pfam" id="PF02969"/>
    </source>
</evidence>
<feature type="region of interest" description="Disordered" evidence="1">
    <location>
        <begin position="1"/>
        <end position="26"/>
    </location>
</feature>
<comment type="caution">
    <text evidence="3">The sequence shown here is derived from an EMBL/GenBank/DDBJ whole genome shotgun (WGS) entry which is preliminary data.</text>
</comment>
<protein>
    <recommendedName>
        <fullName evidence="2">TATA box binding protein associated factor (TAF) histone-like fold domain-containing protein</fullName>
    </recommendedName>
</protein>
<dbReference type="Pfam" id="PF02969">
    <property type="entry name" value="TAF"/>
    <property type="match status" value="1"/>
</dbReference>
<dbReference type="InterPro" id="IPR009072">
    <property type="entry name" value="Histone-fold"/>
</dbReference>
<evidence type="ECO:0000256" key="1">
    <source>
        <dbReference type="SAM" id="MobiDB-lite"/>
    </source>
</evidence>
<keyword evidence="4" id="KW-1185">Reference proteome</keyword>
<reference evidence="3 4" key="1">
    <citation type="submission" date="2021-06" db="EMBL/GenBank/DDBJ databases">
        <title>Caerostris darwini draft genome.</title>
        <authorList>
            <person name="Kono N."/>
            <person name="Arakawa K."/>
        </authorList>
    </citation>
    <scope>NUCLEOTIDE SEQUENCE [LARGE SCALE GENOMIC DNA]</scope>
</reference>